<dbReference type="SUPFAM" id="SSF53098">
    <property type="entry name" value="Ribonuclease H-like"/>
    <property type="match status" value="1"/>
</dbReference>
<dbReference type="EMBL" id="CADCVB010000096">
    <property type="protein sequence ID" value="CAA9427118.1"/>
    <property type="molecule type" value="Genomic_DNA"/>
</dbReference>
<dbReference type="GO" id="GO:0006364">
    <property type="term" value="P:rRNA processing"/>
    <property type="evidence" value="ECO:0007669"/>
    <property type="project" value="InterPro"/>
</dbReference>
<dbReference type="InterPro" id="IPR012337">
    <property type="entry name" value="RNaseH-like_sf"/>
</dbReference>
<accession>A0A6J4PW12</accession>
<organism evidence="2">
    <name type="scientific">uncultured Rubrobacteraceae bacterium</name>
    <dbReference type="NCBI Taxonomy" id="349277"/>
    <lineage>
        <taxon>Bacteria</taxon>
        <taxon>Bacillati</taxon>
        <taxon>Actinomycetota</taxon>
        <taxon>Rubrobacteria</taxon>
        <taxon>Rubrobacterales</taxon>
        <taxon>Rubrobacteraceae</taxon>
        <taxon>environmental samples</taxon>
    </lineage>
</organism>
<dbReference type="Gene3D" id="3.30.420.140">
    <property type="entry name" value="YqgF/RNase H-like domain"/>
    <property type="match status" value="1"/>
</dbReference>
<dbReference type="CDD" id="cd16964">
    <property type="entry name" value="YqgF"/>
    <property type="match status" value="1"/>
</dbReference>
<feature type="region of interest" description="Disordered" evidence="1">
    <location>
        <begin position="85"/>
        <end position="113"/>
    </location>
</feature>
<proteinExistence type="predicted"/>
<evidence type="ECO:0000256" key="1">
    <source>
        <dbReference type="SAM" id="MobiDB-lite"/>
    </source>
</evidence>
<sequence length="140" mass="15404">MAISDPGGSLARPLEVVPSDRLTKYLGTLLVEEGITEILVGVPKTLGGEVGFQAKRVLDKLAALREEFPAVSFVEWDERLTTRLVRSSPEGPRSRARKGGRMGRRKGGTKERVDHLAAAAMLQEYLDRRGAFETTRQDPS</sequence>
<gene>
    <name evidence="2" type="ORF">AVDCRST_MAG78-1425</name>
</gene>
<dbReference type="Pfam" id="PF03652">
    <property type="entry name" value="RuvX"/>
    <property type="match status" value="1"/>
</dbReference>
<protein>
    <submittedName>
        <fullName evidence="2">Pre-16S rRNA nuclease Yqg</fullName>
    </submittedName>
</protein>
<dbReference type="InterPro" id="IPR005227">
    <property type="entry name" value="YqgF"/>
</dbReference>
<dbReference type="AlphaFoldDB" id="A0A6J4PW12"/>
<evidence type="ECO:0000313" key="2">
    <source>
        <dbReference type="EMBL" id="CAA9427118.1"/>
    </source>
</evidence>
<feature type="compositionally biased region" description="Basic residues" evidence="1">
    <location>
        <begin position="94"/>
        <end position="107"/>
    </location>
</feature>
<name>A0A6J4PW12_9ACTN</name>
<dbReference type="InterPro" id="IPR037027">
    <property type="entry name" value="YqgF/RNaseH-like_dom_sf"/>
</dbReference>
<reference evidence="2" key="1">
    <citation type="submission" date="2020-02" db="EMBL/GenBank/DDBJ databases">
        <authorList>
            <person name="Meier V. D."/>
        </authorList>
    </citation>
    <scope>NUCLEOTIDE SEQUENCE</scope>
    <source>
        <strain evidence="2">AVDCRST_MAG78</strain>
    </source>
</reference>